<dbReference type="Proteomes" id="UP001604335">
    <property type="component" value="Unassembled WGS sequence"/>
</dbReference>
<dbReference type="EC" id="2.1.1.37" evidence="7"/>
<keyword evidence="4" id="KW-0680">Restriction system</keyword>
<dbReference type="PROSITE" id="PS00095">
    <property type="entry name" value="C5_MTASE_2"/>
    <property type="match status" value="1"/>
</dbReference>
<comment type="caution">
    <text evidence="8">The sequence shown here is derived from an EMBL/GenBank/DDBJ whole genome shotgun (WGS) entry which is preliminary data.</text>
</comment>
<keyword evidence="2 5" id="KW-0808">Transferase</keyword>
<name>A0ABW7C7F4_9CYAN</name>
<comment type="similarity">
    <text evidence="5 6">Belongs to the class I-like SAM-binding methyltransferase superfamily. C5-methyltransferase family.</text>
</comment>
<dbReference type="InterPro" id="IPR050750">
    <property type="entry name" value="C5-MTase"/>
</dbReference>
<accession>A0ABW7C7F4</accession>
<evidence type="ECO:0000256" key="4">
    <source>
        <dbReference type="ARBA" id="ARBA00022747"/>
    </source>
</evidence>
<evidence type="ECO:0000313" key="9">
    <source>
        <dbReference type="Proteomes" id="UP001604335"/>
    </source>
</evidence>
<dbReference type="RefSeq" id="WP_393011220.1">
    <property type="nucleotide sequence ID" value="NZ_JAZAQF010000029.1"/>
</dbReference>
<dbReference type="GO" id="GO:0008168">
    <property type="term" value="F:methyltransferase activity"/>
    <property type="evidence" value="ECO:0007669"/>
    <property type="project" value="UniProtKB-KW"/>
</dbReference>
<proteinExistence type="inferred from homology"/>
<dbReference type="InterPro" id="IPR001525">
    <property type="entry name" value="C5_MeTfrase"/>
</dbReference>
<dbReference type="PROSITE" id="PS51679">
    <property type="entry name" value="SAM_MT_C5"/>
    <property type="match status" value="1"/>
</dbReference>
<evidence type="ECO:0000256" key="1">
    <source>
        <dbReference type="ARBA" id="ARBA00022603"/>
    </source>
</evidence>
<organism evidence="8 9">
    <name type="scientific">Limnothrix redekei LRLZ20PSL1</name>
    <dbReference type="NCBI Taxonomy" id="3112953"/>
    <lineage>
        <taxon>Bacteria</taxon>
        <taxon>Bacillati</taxon>
        <taxon>Cyanobacteriota</taxon>
        <taxon>Cyanophyceae</taxon>
        <taxon>Pseudanabaenales</taxon>
        <taxon>Pseudanabaenaceae</taxon>
        <taxon>Limnothrix</taxon>
    </lineage>
</organism>
<dbReference type="SUPFAM" id="SSF53335">
    <property type="entry name" value="S-adenosyl-L-methionine-dependent methyltransferases"/>
    <property type="match status" value="1"/>
</dbReference>
<reference evidence="9" key="1">
    <citation type="journal article" date="2024" name="Algal Res.">
        <title>Biochemical, toxicological and genomic investigation of a high-biomass producing Limnothrix strain isolated from Italian shallow drinking water reservoir.</title>
        <authorList>
            <person name="Simonazzi M."/>
            <person name="Shishido T.K."/>
            <person name="Delbaje E."/>
            <person name="Wahlsten M."/>
            <person name="Fewer D.P."/>
            <person name="Sivonen K."/>
            <person name="Pezzolesi L."/>
            <person name="Pistocchi R."/>
        </authorList>
    </citation>
    <scope>NUCLEOTIDE SEQUENCE [LARGE SCALE GENOMIC DNA]</scope>
    <source>
        <strain evidence="9">LRLZ20PSL1</strain>
    </source>
</reference>
<dbReference type="PROSITE" id="PS00094">
    <property type="entry name" value="C5_MTASE_1"/>
    <property type="match status" value="1"/>
</dbReference>
<dbReference type="EMBL" id="JAZAQF010000029">
    <property type="protein sequence ID" value="MFG3817122.1"/>
    <property type="molecule type" value="Genomic_DNA"/>
</dbReference>
<keyword evidence="9" id="KW-1185">Reference proteome</keyword>
<dbReference type="PRINTS" id="PR00105">
    <property type="entry name" value="C5METTRFRASE"/>
</dbReference>
<evidence type="ECO:0000256" key="7">
    <source>
        <dbReference type="RuleBase" id="RU000417"/>
    </source>
</evidence>
<keyword evidence="3 5" id="KW-0949">S-adenosyl-L-methionine</keyword>
<dbReference type="GO" id="GO:0032259">
    <property type="term" value="P:methylation"/>
    <property type="evidence" value="ECO:0007669"/>
    <property type="project" value="UniProtKB-KW"/>
</dbReference>
<feature type="active site" evidence="5">
    <location>
        <position position="100"/>
    </location>
</feature>
<evidence type="ECO:0000256" key="6">
    <source>
        <dbReference type="RuleBase" id="RU000416"/>
    </source>
</evidence>
<dbReference type="Gene3D" id="3.40.50.150">
    <property type="entry name" value="Vaccinia Virus protein VP39"/>
    <property type="match status" value="1"/>
</dbReference>
<dbReference type="Gene3D" id="3.90.120.10">
    <property type="entry name" value="DNA Methylase, subunit A, domain 2"/>
    <property type="match status" value="1"/>
</dbReference>
<evidence type="ECO:0000256" key="3">
    <source>
        <dbReference type="ARBA" id="ARBA00022691"/>
    </source>
</evidence>
<evidence type="ECO:0000256" key="2">
    <source>
        <dbReference type="ARBA" id="ARBA00022679"/>
    </source>
</evidence>
<protein>
    <recommendedName>
        <fullName evidence="7">Cytosine-specific methyltransferase</fullName>
        <ecNumber evidence="7">2.1.1.37</ecNumber>
    </recommendedName>
</protein>
<dbReference type="NCBIfam" id="TIGR00675">
    <property type="entry name" value="dcm"/>
    <property type="match status" value="1"/>
</dbReference>
<dbReference type="InterPro" id="IPR018117">
    <property type="entry name" value="C5_DNA_meth_AS"/>
</dbReference>
<evidence type="ECO:0000256" key="5">
    <source>
        <dbReference type="PROSITE-ProRule" id="PRU01016"/>
    </source>
</evidence>
<gene>
    <name evidence="8" type="ORF">VPK24_05695</name>
</gene>
<dbReference type="InterPro" id="IPR031303">
    <property type="entry name" value="C5_meth_CS"/>
</dbReference>
<dbReference type="Pfam" id="PF00145">
    <property type="entry name" value="DNA_methylase"/>
    <property type="match status" value="1"/>
</dbReference>
<dbReference type="PANTHER" id="PTHR46098">
    <property type="entry name" value="TRNA (CYTOSINE(38)-C(5))-METHYLTRANSFERASE"/>
    <property type="match status" value="1"/>
</dbReference>
<sequence length="453" mass="50751">MVATGVQTNLFDLLVVNHQQAITTTFKFVDLFAGIGGFRIPLEQLGGCCVAYAEIDRDAIATYEQNFLSNASDHEPNLGDVSAVGQLPNDLDLVVGGVPCQAWSIAGKTLGFDDPRGRLWFDVCRLVRQAQPKAFLFENVKGLTEPRHRNSLDFIVHQLHDSGYYVYWTVLSSYDFGLPQDRDRLFLVGLRNDLERAGQFQFPAASDRPRKLYEVLDDLPACSEPKLKFSPRSLFGDKIPASRGRFQKIDELNDFFLFSDVRDGHSTIHSWDLIPTSDREKFICMTLLRNRRKKKYGPKDGNPLSLEDFQGLIPDLDQTEITVLVQKEILREVTADRFDFENSKISTGIQGVSRIFLPTAEAIGTLTASGTRDFVATAALSGCEPNTYKQQFLEEIYYPGQFRSLTAQDYAKLQGFPENFILHPNSSIAKKQFGNAVSVPVIAAIAQSILQCL</sequence>
<evidence type="ECO:0000313" key="8">
    <source>
        <dbReference type="EMBL" id="MFG3817122.1"/>
    </source>
</evidence>
<dbReference type="InterPro" id="IPR029063">
    <property type="entry name" value="SAM-dependent_MTases_sf"/>
</dbReference>
<dbReference type="PANTHER" id="PTHR46098:SF1">
    <property type="entry name" value="TRNA (CYTOSINE(38)-C(5))-METHYLTRANSFERASE"/>
    <property type="match status" value="1"/>
</dbReference>
<comment type="catalytic activity">
    <reaction evidence="7">
        <text>a 2'-deoxycytidine in DNA + S-adenosyl-L-methionine = a 5-methyl-2'-deoxycytidine in DNA + S-adenosyl-L-homocysteine + H(+)</text>
        <dbReference type="Rhea" id="RHEA:13681"/>
        <dbReference type="Rhea" id="RHEA-COMP:11369"/>
        <dbReference type="Rhea" id="RHEA-COMP:11370"/>
        <dbReference type="ChEBI" id="CHEBI:15378"/>
        <dbReference type="ChEBI" id="CHEBI:57856"/>
        <dbReference type="ChEBI" id="CHEBI:59789"/>
        <dbReference type="ChEBI" id="CHEBI:85452"/>
        <dbReference type="ChEBI" id="CHEBI:85454"/>
        <dbReference type="EC" id="2.1.1.37"/>
    </reaction>
</comment>
<keyword evidence="1 5" id="KW-0489">Methyltransferase</keyword>